<evidence type="ECO:0000256" key="6">
    <source>
        <dbReference type="ARBA" id="ARBA00023242"/>
    </source>
</evidence>
<dbReference type="AlphaFoldDB" id="A0AA39FI74"/>
<organism evidence="8 9">
    <name type="scientific">Microctonus aethiopoides</name>
    <dbReference type="NCBI Taxonomy" id="144406"/>
    <lineage>
        <taxon>Eukaryota</taxon>
        <taxon>Metazoa</taxon>
        <taxon>Ecdysozoa</taxon>
        <taxon>Arthropoda</taxon>
        <taxon>Hexapoda</taxon>
        <taxon>Insecta</taxon>
        <taxon>Pterygota</taxon>
        <taxon>Neoptera</taxon>
        <taxon>Endopterygota</taxon>
        <taxon>Hymenoptera</taxon>
        <taxon>Apocrita</taxon>
        <taxon>Ichneumonoidea</taxon>
        <taxon>Braconidae</taxon>
        <taxon>Euphorinae</taxon>
        <taxon>Microctonus</taxon>
    </lineage>
</organism>
<evidence type="ECO:0000313" key="9">
    <source>
        <dbReference type="Proteomes" id="UP001168990"/>
    </source>
</evidence>
<evidence type="ECO:0000256" key="4">
    <source>
        <dbReference type="ARBA" id="ARBA00016380"/>
    </source>
</evidence>
<evidence type="ECO:0000256" key="5">
    <source>
        <dbReference type="ARBA" id="ARBA00022454"/>
    </source>
</evidence>
<dbReference type="GO" id="GO:0000775">
    <property type="term" value="C:chromosome, centromeric region"/>
    <property type="evidence" value="ECO:0007669"/>
    <property type="project" value="UniProtKB-SubCell"/>
</dbReference>
<keyword evidence="6" id="KW-0539">Nucleus</keyword>
<accession>A0AA39FI74</accession>
<dbReference type="Proteomes" id="UP001168990">
    <property type="component" value="Unassembled WGS sequence"/>
</dbReference>
<evidence type="ECO:0000256" key="2">
    <source>
        <dbReference type="ARBA" id="ARBA00004584"/>
    </source>
</evidence>
<reference evidence="8" key="2">
    <citation type="submission" date="2023-03" db="EMBL/GenBank/DDBJ databases">
        <authorList>
            <person name="Inwood S.N."/>
            <person name="Skelly J.G."/>
            <person name="Guhlin J."/>
            <person name="Harrop T.W.R."/>
            <person name="Goldson S.G."/>
            <person name="Dearden P.K."/>
        </authorList>
    </citation>
    <scope>NUCLEOTIDE SEQUENCE</scope>
    <source>
        <strain evidence="8">Irish</strain>
        <tissue evidence="8">Whole body</tissue>
    </source>
</reference>
<reference evidence="8" key="1">
    <citation type="journal article" date="2023" name="bioRxiv">
        <title>Scaffold-level genome assemblies of two parasitoid biocontrol wasps reveal the parthenogenesis mechanism and an associated novel virus.</title>
        <authorList>
            <person name="Inwood S."/>
            <person name="Skelly J."/>
            <person name="Guhlin J."/>
            <person name="Harrop T."/>
            <person name="Goldson S."/>
            <person name="Dearden P."/>
        </authorList>
    </citation>
    <scope>NUCLEOTIDE SEQUENCE</scope>
    <source>
        <strain evidence="8">Irish</strain>
        <tissue evidence="8">Whole body</tissue>
    </source>
</reference>
<name>A0AA39FI74_9HYME</name>
<gene>
    <name evidence="8" type="ORF">PV328_010525</name>
</gene>
<evidence type="ECO:0000256" key="3">
    <source>
        <dbReference type="ARBA" id="ARBA00011060"/>
    </source>
</evidence>
<dbReference type="PANTHER" id="PTHR31740">
    <property type="entry name" value="CENTROMERE PROTEIN L"/>
    <property type="match status" value="1"/>
</dbReference>
<keyword evidence="9" id="KW-1185">Reference proteome</keyword>
<comment type="caution">
    <text evidence="8">The sequence shown here is derived from an EMBL/GenBank/DDBJ whole genome shotgun (WGS) entry which is preliminary data.</text>
</comment>
<comment type="subcellular location">
    <subcellularLocation>
        <location evidence="2">Chromosome</location>
        <location evidence="2">Centromere</location>
    </subcellularLocation>
    <subcellularLocation>
        <location evidence="1">Nucleus</location>
    </subcellularLocation>
</comment>
<dbReference type="GO" id="GO:0005634">
    <property type="term" value="C:nucleus"/>
    <property type="evidence" value="ECO:0007669"/>
    <property type="project" value="UniProtKB-SubCell"/>
</dbReference>
<keyword evidence="5" id="KW-0158">Chromosome</keyword>
<dbReference type="PANTHER" id="PTHR31740:SF2">
    <property type="entry name" value="CENTROMERE PROTEIN L"/>
    <property type="match status" value="1"/>
</dbReference>
<sequence>MDNSVYTRMRASNHYIREYFNLLPLTNSESNENTDYTYDSLETLIKQTWNIYGVSSLFGFDYNNERQLKLYSKRLREEIASILPQDNVTYDVNFTIDKNISPRPIVTDSPAIRIEIHAKAVDKETMKKCIYTGVLLSWRTEIVELDHDKSVKLPLLLCKGTKSTMAAVHLTLNNMFDCLIVALPATEDDFKWLVPIILQPNNNEEISSMKGQIKFDYKFPGSLASNIITIPYDISNLTEIWNCICDNDANTTDANTGNGISLKHVERFHQVLQHQMLHGSGMQLGLGLLSKISLPSLTIMENRMKAGTSEVLNKILLYFNDKSIEVLHKLNLDSTVGTNSIAS</sequence>
<keyword evidence="7" id="KW-0137">Centromere</keyword>
<dbReference type="Pfam" id="PF13092">
    <property type="entry name" value="CENP-L"/>
    <property type="match status" value="1"/>
</dbReference>
<proteinExistence type="inferred from homology"/>
<evidence type="ECO:0000256" key="1">
    <source>
        <dbReference type="ARBA" id="ARBA00004123"/>
    </source>
</evidence>
<evidence type="ECO:0000313" key="8">
    <source>
        <dbReference type="EMBL" id="KAK0169891.1"/>
    </source>
</evidence>
<dbReference type="InterPro" id="IPR025204">
    <property type="entry name" value="CENP-L"/>
</dbReference>
<dbReference type="EMBL" id="JAQQBS010000004">
    <property type="protein sequence ID" value="KAK0169891.1"/>
    <property type="molecule type" value="Genomic_DNA"/>
</dbReference>
<evidence type="ECO:0000256" key="7">
    <source>
        <dbReference type="ARBA" id="ARBA00023328"/>
    </source>
</evidence>
<comment type="similarity">
    <text evidence="3">Belongs to the CENP-L/IML3 family.</text>
</comment>
<protein>
    <recommendedName>
        <fullName evidence="4">Centromere protein L</fullName>
    </recommendedName>
</protein>